<dbReference type="CDD" id="cd03137">
    <property type="entry name" value="GATase1_AraC_1"/>
    <property type="match status" value="1"/>
</dbReference>
<dbReference type="PANTHER" id="PTHR43130:SF3">
    <property type="entry name" value="HTH-TYPE TRANSCRIPTIONAL REGULATOR RV1931C"/>
    <property type="match status" value="1"/>
</dbReference>
<keyword evidence="2" id="KW-0804">Transcription</keyword>
<evidence type="ECO:0000313" key="5">
    <source>
        <dbReference type="EMBL" id="XBH05306.1"/>
    </source>
</evidence>
<name>A0AAU7CJH2_9BACT</name>
<dbReference type="SMART" id="SM00342">
    <property type="entry name" value="HTH_ARAC"/>
    <property type="match status" value="1"/>
</dbReference>
<dbReference type="PROSITE" id="PS01124">
    <property type="entry name" value="HTH_ARAC_FAMILY_2"/>
    <property type="match status" value="1"/>
</dbReference>
<dbReference type="Gene3D" id="1.10.10.60">
    <property type="entry name" value="Homeodomain-like"/>
    <property type="match status" value="1"/>
</dbReference>
<dbReference type="GO" id="GO:0003700">
    <property type="term" value="F:DNA-binding transcription factor activity"/>
    <property type="evidence" value="ECO:0007669"/>
    <property type="project" value="InterPro"/>
</dbReference>
<evidence type="ECO:0000259" key="4">
    <source>
        <dbReference type="PROSITE" id="PS01124"/>
    </source>
</evidence>
<evidence type="ECO:0000256" key="3">
    <source>
        <dbReference type="SAM" id="MobiDB-lite"/>
    </source>
</evidence>
<feature type="region of interest" description="Disordered" evidence="3">
    <location>
        <begin position="332"/>
        <end position="359"/>
    </location>
</feature>
<feature type="compositionally biased region" description="Basic residues" evidence="3">
    <location>
        <begin position="344"/>
        <end position="359"/>
    </location>
</feature>
<gene>
    <name evidence="5" type="ORF">V5E97_04620</name>
</gene>
<dbReference type="PANTHER" id="PTHR43130">
    <property type="entry name" value="ARAC-FAMILY TRANSCRIPTIONAL REGULATOR"/>
    <property type="match status" value="1"/>
</dbReference>
<dbReference type="InterPro" id="IPR029062">
    <property type="entry name" value="Class_I_gatase-like"/>
</dbReference>
<protein>
    <submittedName>
        <fullName evidence="5">GlxA family transcriptional regulator</fullName>
    </submittedName>
</protein>
<dbReference type="EMBL" id="CP155447">
    <property type="protein sequence ID" value="XBH05306.1"/>
    <property type="molecule type" value="Genomic_DNA"/>
</dbReference>
<dbReference type="InterPro" id="IPR009057">
    <property type="entry name" value="Homeodomain-like_sf"/>
</dbReference>
<accession>A0AAU7CJH2</accession>
<reference evidence="5" key="1">
    <citation type="submission" date="2024-05" db="EMBL/GenBank/DDBJ databases">
        <title>Planctomycetes of the genus Singulisphaera possess chitinolytic capabilities.</title>
        <authorList>
            <person name="Ivanova A."/>
        </authorList>
    </citation>
    <scope>NUCLEOTIDE SEQUENCE</scope>
    <source>
        <strain evidence="5">Ch08T</strain>
    </source>
</reference>
<dbReference type="AlphaFoldDB" id="A0AAU7CJH2"/>
<dbReference type="RefSeq" id="WP_406698122.1">
    <property type="nucleotide sequence ID" value="NZ_CP155447.1"/>
</dbReference>
<dbReference type="InterPro" id="IPR002818">
    <property type="entry name" value="DJ-1/PfpI"/>
</dbReference>
<dbReference type="GO" id="GO:0043565">
    <property type="term" value="F:sequence-specific DNA binding"/>
    <property type="evidence" value="ECO:0007669"/>
    <property type="project" value="InterPro"/>
</dbReference>
<keyword evidence="1" id="KW-0805">Transcription regulation</keyword>
<dbReference type="Pfam" id="PF01965">
    <property type="entry name" value="DJ-1_PfpI"/>
    <property type="match status" value="1"/>
</dbReference>
<proteinExistence type="predicted"/>
<evidence type="ECO:0000256" key="2">
    <source>
        <dbReference type="ARBA" id="ARBA00023163"/>
    </source>
</evidence>
<dbReference type="Gene3D" id="3.40.50.880">
    <property type="match status" value="1"/>
</dbReference>
<evidence type="ECO:0000256" key="1">
    <source>
        <dbReference type="ARBA" id="ARBA00023015"/>
    </source>
</evidence>
<organism evidence="5">
    <name type="scientific">Singulisphaera sp. Ch08</name>
    <dbReference type="NCBI Taxonomy" id="3120278"/>
    <lineage>
        <taxon>Bacteria</taxon>
        <taxon>Pseudomonadati</taxon>
        <taxon>Planctomycetota</taxon>
        <taxon>Planctomycetia</taxon>
        <taxon>Isosphaerales</taxon>
        <taxon>Isosphaeraceae</taxon>
        <taxon>Singulisphaera</taxon>
    </lineage>
</organism>
<dbReference type="SUPFAM" id="SSF52317">
    <property type="entry name" value="Class I glutamine amidotransferase-like"/>
    <property type="match status" value="1"/>
</dbReference>
<dbReference type="SUPFAM" id="SSF46689">
    <property type="entry name" value="Homeodomain-like"/>
    <property type="match status" value="2"/>
</dbReference>
<dbReference type="InterPro" id="IPR052158">
    <property type="entry name" value="INH-QAR"/>
</dbReference>
<feature type="domain" description="HTH araC/xylS-type" evidence="4">
    <location>
        <begin position="237"/>
        <end position="335"/>
    </location>
</feature>
<dbReference type="Pfam" id="PF12833">
    <property type="entry name" value="HTH_18"/>
    <property type="match status" value="1"/>
</dbReference>
<sequence>MRRAGASREQESHDAVRRVIVIVFPGVNILDVAGPCEVLNAATAELATRGSEAGGYEIEVVSTVECLSVETSSGVGLTPHGPYSCLEGPIDTLIVTGGPGVWGVAEDPAFLEWLRRIRPSVRRLSSVCTGAFILAAAGLLDGHRAATHWQSCERLAHDYPRIDVDFDAIFVRDGAVSTSAGVTAGMDLVLSFVEEDFGRGVAIQVARKLVMFVHRPGGQSQFSSLLRLQSTDREPLRELQSWMAEHLDADLSVERLASRARMSPRNFARVFRLEAGLPPARFVERLRVEAARRRLEESGTAMERIARECGFGNADSMRRSFLKELGVTPSDYRSRFHSGPAGSRAHRTVSSHRNSHADD</sequence>
<dbReference type="InterPro" id="IPR018060">
    <property type="entry name" value="HTH_AraC"/>
</dbReference>